<reference evidence="3" key="1">
    <citation type="submission" date="2023-07" db="EMBL/GenBank/DDBJ databases">
        <title>Molecular identification of indigenous halophilic bacteria isolated from red sea cost, biodegradation of synthetic dyes and assessment of degraded metabolite toxicity.</title>
        <authorList>
            <person name="Chaieb K."/>
            <person name="Altayb H.N."/>
        </authorList>
    </citation>
    <scope>NUCLEOTIDE SEQUENCE [LARGE SCALE GENOMIC DNA]</scope>
    <source>
        <strain evidence="3">K20</strain>
    </source>
</reference>
<feature type="transmembrane region" description="Helical" evidence="1">
    <location>
        <begin position="53"/>
        <end position="73"/>
    </location>
</feature>
<dbReference type="Proteomes" id="UP001199044">
    <property type="component" value="Unassembled WGS sequence"/>
</dbReference>
<dbReference type="PANTHER" id="PTHR34980">
    <property type="entry name" value="INNER MEMBRANE PROTEIN-RELATED-RELATED"/>
    <property type="match status" value="1"/>
</dbReference>
<dbReference type="InterPro" id="IPR008523">
    <property type="entry name" value="DUF805"/>
</dbReference>
<accession>A0ABS7YP86</accession>
<dbReference type="Pfam" id="PF05656">
    <property type="entry name" value="DUF805"/>
    <property type="match status" value="1"/>
</dbReference>
<keyword evidence="1" id="KW-0472">Membrane</keyword>
<keyword evidence="1" id="KW-0812">Transmembrane</keyword>
<keyword evidence="3" id="KW-1185">Reference proteome</keyword>
<evidence type="ECO:0000313" key="3">
    <source>
        <dbReference type="Proteomes" id="UP001199044"/>
    </source>
</evidence>
<evidence type="ECO:0000313" key="2">
    <source>
        <dbReference type="EMBL" id="MCA2017173.1"/>
    </source>
</evidence>
<evidence type="ECO:0000256" key="1">
    <source>
        <dbReference type="SAM" id="Phobius"/>
    </source>
</evidence>
<dbReference type="EMBL" id="JAIWIU010000094">
    <property type="protein sequence ID" value="MCA2017173.1"/>
    <property type="molecule type" value="Genomic_DNA"/>
</dbReference>
<feature type="transmembrane region" description="Helical" evidence="1">
    <location>
        <begin position="85"/>
        <end position="104"/>
    </location>
</feature>
<gene>
    <name evidence="2" type="ORF">LDJ79_13690</name>
</gene>
<dbReference type="RefSeq" id="WP_068713856.1">
    <property type="nucleotide sequence ID" value="NZ_AP014635.1"/>
</dbReference>
<proteinExistence type="predicted"/>
<name>A0ABS7YP86_9VIBR</name>
<keyword evidence="1" id="KW-1133">Transmembrane helix</keyword>
<sequence length="123" mass="14359">MYYYLYALRQFRNFHGRARRKEFWHFYLINIAVGLILSLLDGLFGTINPVSGAGMLSVVYALIIIIPSIALFVRRIHDTGRSGWWLLLLFVPVIGFITSLYFALKDSQPYENEYGPNRKHLSW</sequence>
<feature type="transmembrane region" description="Helical" evidence="1">
    <location>
        <begin position="26"/>
        <end position="47"/>
    </location>
</feature>
<comment type="caution">
    <text evidence="2">The sequence shown here is derived from an EMBL/GenBank/DDBJ whole genome shotgun (WGS) entry which is preliminary data.</text>
</comment>
<organism evidence="2 3">
    <name type="scientific">Vibrio tritonius</name>
    <dbReference type="NCBI Taxonomy" id="1435069"/>
    <lineage>
        <taxon>Bacteria</taxon>
        <taxon>Pseudomonadati</taxon>
        <taxon>Pseudomonadota</taxon>
        <taxon>Gammaproteobacteria</taxon>
        <taxon>Vibrionales</taxon>
        <taxon>Vibrionaceae</taxon>
        <taxon>Vibrio</taxon>
    </lineage>
</organism>
<protein>
    <submittedName>
        <fullName evidence="2">DUF805 domain-containing protein</fullName>
    </submittedName>
</protein>
<dbReference type="PANTHER" id="PTHR34980:SF2">
    <property type="entry name" value="INNER MEMBRANE PROTEIN YHAH-RELATED"/>
    <property type="match status" value="1"/>
</dbReference>